<dbReference type="Pfam" id="PF01636">
    <property type="entry name" value="APH"/>
    <property type="match status" value="1"/>
</dbReference>
<evidence type="ECO:0000313" key="2">
    <source>
        <dbReference type="EMBL" id="MFC3833681.1"/>
    </source>
</evidence>
<protein>
    <submittedName>
        <fullName evidence="2">Phosphotransferase</fullName>
    </submittedName>
</protein>
<keyword evidence="3" id="KW-1185">Reference proteome</keyword>
<dbReference type="InterPro" id="IPR002575">
    <property type="entry name" value="Aminoglycoside_PTrfase"/>
</dbReference>
<evidence type="ECO:0000313" key="3">
    <source>
        <dbReference type="Proteomes" id="UP001595803"/>
    </source>
</evidence>
<reference evidence="3" key="1">
    <citation type="journal article" date="2019" name="Int. J. Syst. Evol. Microbiol.">
        <title>The Global Catalogue of Microorganisms (GCM) 10K type strain sequencing project: providing services to taxonomists for standard genome sequencing and annotation.</title>
        <authorList>
            <consortium name="The Broad Institute Genomics Platform"/>
            <consortium name="The Broad Institute Genome Sequencing Center for Infectious Disease"/>
            <person name="Wu L."/>
            <person name="Ma J."/>
        </authorList>
    </citation>
    <scope>NUCLEOTIDE SEQUENCE [LARGE SCALE GENOMIC DNA]</scope>
    <source>
        <strain evidence="3">CCTCC AB 2017081</strain>
    </source>
</reference>
<gene>
    <name evidence="2" type="ORF">ACFOSB_12515</name>
</gene>
<feature type="domain" description="Aminoglycoside phosphotransferase" evidence="1">
    <location>
        <begin position="110"/>
        <end position="166"/>
    </location>
</feature>
<dbReference type="SUPFAM" id="SSF56112">
    <property type="entry name" value="Protein kinase-like (PK-like)"/>
    <property type="match status" value="1"/>
</dbReference>
<dbReference type="InterPro" id="IPR011009">
    <property type="entry name" value="Kinase-like_dom_sf"/>
</dbReference>
<accession>A0ABV7ZBL3</accession>
<dbReference type="Proteomes" id="UP001595803">
    <property type="component" value="Unassembled WGS sequence"/>
</dbReference>
<organism evidence="2 3">
    <name type="scientific">Deinococcus rufus</name>
    <dbReference type="NCBI Taxonomy" id="2136097"/>
    <lineage>
        <taxon>Bacteria</taxon>
        <taxon>Thermotogati</taxon>
        <taxon>Deinococcota</taxon>
        <taxon>Deinococci</taxon>
        <taxon>Deinococcales</taxon>
        <taxon>Deinococcaceae</taxon>
        <taxon>Deinococcus</taxon>
    </lineage>
</organism>
<evidence type="ECO:0000259" key="1">
    <source>
        <dbReference type="Pfam" id="PF01636"/>
    </source>
</evidence>
<dbReference type="EMBL" id="JBHRZG010000013">
    <property type="protein sequence ID" value="MFC3833681.1"/>
    <property type="molecule type" value="Genomic_DNA"/>
</dbReference>
<sequence>MQADGGGHPEETLSANAQRKGDIVLKKAGAWSDAVIALLRHLERVGFGGAPRVLGDGYAPDGRMTLTYVPGESAHPGAWPEGTVERIGELLRGLHDATAGFVPDPKLEWWPTWMREVGDDDLVIGHGDASPWNIVGLEMRPSALIDWDFAGPVSRLTELAYAVWLNAQLHDDDIAQRQHLPEAVVRAGQAHQIMDGYRLPTSQRAALVDRMIEVAVQSARHEAISGGVTPDSTSAVAADGYPTLWAITWRTRSAAWMLRNRRLLIQGR</sequence>
<comment type="caution">
    <text evidence="2">The sequence shown here is derived from an EMBL/GenBank/DDBJ whole genome shotgun (WGS) entry which is preliminary data.</text>
</comment>
<proteinExistence type="predicted"/>
<dbReference type="Gene3D" id="3.90.1200.10">
    <property type="match status" value="1"/>
</dbReference>
<dbReference type="RefSeq" id="WP_322473622.1">
    <property type="nucleotide sequence ID" value="NZ_JBHRZG010000013.1"/>
</dbReference>
<name>A0ABV7ZBL3_9DEIO</name>